<organism evidence="7 8">
    <name type="scientific">Phytohabitans maris</name>
    <dbReference type="NCBI Taxonomy" id="3071409"/>
    <lineage>
        <taxon>Bacteria</taxon>
        <taxon>Bacillati</taxon>
        <taxon>Actinomycetota</taxon>
        <taxon>Actinomycetes</taxon>
        <taxon>Micromonosporales</taxon>
        <taxon>Micromonosporaceae</taxon>
    </lineage>
</organism>
<dbReference type="InterPro" id="IPR036388">
    <property type="entry name" value="WH-like_DNA-bd_sf"/>
</dbReference>
<dbReference type="Gene3D" id="2.130.10.10">
    <property type="entry name" value="YVTN repeat-like/Quinoprotein amine dehydrogenase"/>
    <property type="match status" value="5"/>
</dbReference>
<protein>
    <submittedName>
        <fullName evidence="7">NB-ARC domain-containing protein</fullName>
    </submittedName>
</protein>
<dbReference type="PRINTS" id="PR00320">
    <property type="entry name" value="GPROTEINBRPT"/>
</dbReference>
<evidence type="ECO:0000313" key="8">
    <source>
        <dbReference type="Proteomes" id="UP001230908"/>
    </source>
</evidence>
<proteinExistence type="predicted"/>
<feature type="repeat" description="WD" evidence="3">
    <location>
        <begin position="669"/>
        <end position="710"/>
    </location>
</feature>
<evidence type="ECO:0000256" key="2">
    <source>
        <dbReference type="ARBA" id="ARBA00022737"/>
    </source>
</evidence>
<dbReference type="SUPFAM" id="SSF52540">
    <property type="entry name" value="P-loop containing nucleoside triphosphate hydrolases"/>
    <property type="match status" value="1"/>
</dbReference>
<evidence type="ECO:0000256" key="5">
    <source>
        <dbReference type="SAM" id="Phobius"/>
    </source>
</evidence>
<dbReference type="Gene3D" id="1.25.40.370">
    <property type="match status" value="1"/>
</dbReference>
<dbReference type="Pfam" id="PF00931">
    <property type="entry name" value="NB-ARC"/>
    <property type="match status" value="1"/>
</dbReference>
<sequence length="1160" mass="121954">MTGDQIERPRPGRRLSRKVLLTAASPVLAALVGVLTNLATNGWNWWLVIGLAVAVLVTAVLAIWLDGPRSQPEPAARVEPQPPPPAAAAPAMARKPPANTVPRPDLADAVWRLLAGDAGPGVVSLEGPGGFGKTTLAMLLCDRPEVAGRFPGGVLWATVGDGTAGAGLAAEVGRLCEALSGDRPSTADPDLAGQRLGDLLAEREPVLMVVDDVWRADQLEPFLHGGAGCRRLVITRNAAVAPPAAERVHVEAMTEAEATRVLAAGAAGTAPQTMARLLALTGRWPVLVGLAAGAIEAYQADGATAEAAAVWVADQLARHGPTAVDVDDAGSRERAVAATLGTSLRLLSDVERECYADLAVLPPRAVADEEALALLWSGRDVTGAQVALVHRKLVRLRLAGGRWTERGGPALQLHDVIGAYLRHALDEAELAARQRRFVDAARRLLPSSTVGWRGAWWQLPPEGGYLWDNLAFHLNAAGYDRELAATVCDPRWVEARTRVAGTAAAAAGDLELVDTPEATALREALRRSGHLLGRMEPAAALGATLASRLGAVPELAGAVAAYAAQLPRPRLANRWPLPDTTPTRADRHSAGVEHLAVSPDGRLLASASADNTVRLWSTVDGSPLGVLRGHTAVIHCCSFSADGTMLASSSGDGTVRIWDPLTQAPLRTIRGHDGRVQAVRFTLDGAMLVTAGGEGALRLSRTDDGTLVRELAGHTARVHNCAVSPDGRTVASVDAAGAVRAWDAATGAALFANDGHRGRVWGCAFSPDGRLLATSGDDSEIKLWRVSDGAQVGALAGHQGKVYDLAFSADGQWLASAGADRTVRLWDAASGAHLRTLDGHGWEVWACAFGPDGRLFSADGEADLRAWDPRTGGQVFEMTGHSDAIWDCAFAPDGELLATGGDVDARLWRPSTGELERVLEHPDWVCGVRFSPDGKLIAVAGGSGSVALWDAEGVTHRHALAGHTADLSHCDFSPDGTRLATAARDGTARLWDTSTGEVTHVLESGVYELFCCAFSPDGGTLAVSGDDGLVQLWDTATGTRERVVGGHTEDVNFCEFSPDGELLASGAGDGRLRLWHRSTGEATWLPGHTGGITACRFSPDGTLLATASYDQSIRVWHVAERRCVCALRVDSPLYSCAWRPDGTGIAAAGLHGTYLFDYLP</sequence>
<feature type="repeat" description="WD" evidence="3">
    <location>
        <begin position="960"/>
        <end position="1001"/>
    </location>
</feature>
<feature type="repeat" description="WD" evidence="3">
    <location>
        <begin position="878"/>
        <end position="918"/>
    </location>
</feature>
<dbReference type="CDD" id="cd00200">
    <property type="entry name" value="WD40"/>
    <property type="match status" value="2"/>
</dbReference>
<dbReference type="InterPro" id="IPR036322">
    <property type="entry name" value="WD40_repeat_dom_sf"/>
</dbReference>
<keyword evidence="5" id="KW-0812">Transmembrane</keyword>
<name>A0ABU0ZQY3_9ACTN</name>
<dbReference type="PRINTS" id="PR00364">
    <property type="entry name" value="DISEASERSIST"/>
</dbReference>
<feature type="domain" description="NB-ARC" evidence="6">
    <location>
        <begin position="107"/>
        <end position="260"/>
    </location>
</feature>
<feature type="transmembrane region" description="Helical" evidence="5">
    <location>
        <begin position="20"/>
        <end position="39"/>
    </location>
</feature>
<dbReference type="SMART" id="SM00320">
    <property type="entry name" value="WD40"/>
    <property type="match status" value="14"/>
</dbReference>
<gene>
    <name evidence="7" type="ORF">RB614_33440</name>
</gene>
<accession>A0ABU0ZQY3</accession>
<dbReference type="PROSITE" id="PS50294">
    <property type="entry name" value="WD_REPEATS_REGION"/>
    <property type="match status" value="10"/>
</dbReference>
<dbReference type="EMBL" id="JAVHUY010000042">
    <property type="protein sequence ID" value="MDQ7909439.1"/>
    <property type="molecule type" value="Genomic_DNA"/>
</dbReference>
<comment type="caution">
    <text evidence="7">The sequence shown here is derived from an EMBL/GenBank/DDBJ whole genome shotgun (WGS) entry which is preliminary data.</text>
</comment>
<feature type="repeat" description="WD" evidence="3">
    <location>
        <begin position="1085"/>
        <end position="1126"/>
    </location>
</feature>
<keyword evidence="2" id="KW-0677">Repeat</keyword>
<keyword evidence="5" id="KW-0472">Membrane</keyword>
<evidence type="ECO:0000256" key="1">
    <source>
        <dbReference type="ARBA" id="ARBA00022574"/>
    </source>
</evidence>
<reference evidence="7 8" key="1">
    <citation type="submission" date="2023-08" db="EMBL/GenBank/DDBJ databases">
        <title>Phytohabitans sansha sp. nov., isolated from marine sediment.</title>
        <authorList>
            <person name="Zhao Y."/>
            <person name="Yi K."/>
        </authorList>
    </citation>
    <scope>NUCLEOTIDE SEQUENCE [LARGE SCALE GENOMIC DNA]</scope>
    <source>
        <strain evidence="7 8">ZYX-F-186</strain>
    </source>
</reference>
<evidence type="ECO:0000259" key="6">
    <source>
        <dbReference type="Pfam" id="PF00931"/>
    </source>
</evidence>
<feature type="repeat" description="WD" evidence="3">
    <location>
        <begin position="627"/>
        <end position="668"/>
    </location>
</feature>
<feature type="repeat" description="WD" evidence="3">
    <location>
        <begin position="753"/>
        <end position="794"/>
    </location>
</feature>
<feature type="repeat" description="WD" evidence="3">
    <location>
        <begin position="795"/>
        <end position="836"/>
    </location>
</feature>
<feature type="compositionally biased region" description="Low complexity" evidence="4">
    <location>
        <begin position="88"/>
        <end position="98"/>
    </location>
</feature>
<feature type="repeat" description="WD" evidence="3">
    <location>
        <begin position="585"/>
        <end position="626"/>
    </location>
</feature>
<dbReference type="PANTHER" id="PTHR19879:SF9">
    <property type="entry name" value="TRANSCRIPTION INITIATION FACTOR TFIID SUBUNIT 5"/>
    <property type="match status" value="1"/>
</dbReference>
<keyword evidence="1 3" id="KW-0853">WD repeat</keyword>
<feature type="repeat" description="WD" evidence="3">
    <location>
        <begin position="711"/>
        <end position="752"/>
    </location>
</feature>
<feature type="region of interest" description="Disordered" evidence="4">
    <location>
        <begin position="71"/>
        <end position="101"/>
    </location>
</feature>
<dbReference type="InterPro" id="IPR001680">
    <property type="entry name" value="WD40_rpt"/>
</dbReference>
<dbReference type="InterPro" id="IPR019775">
    <property type="entry name" value="WD40_repeat_CS"/>
</dbReference>
<evidence type="ECO:0000256" key="3">
    <source>
        <dbReference type="PROSITE-ProRule" id="PRU00221"/>
    </source>
</evidence>
<evidence type="ECO:0000256" key="4">
    <source>
        <dbReference type="SAM" id="MobiDB-lite"/>
    </source>
</evidence>
<feature type="repeat" description="WD" evidence="3">
    <location>
        <begin position="1044"/>
        <end position="1085"/>
    </location>
</feature>
<keyword evidence="5" id="KW-1133">Transmembrane helix</keyword>
<dbReference type="PANTHER" id="PTHR19879">
    <property type="entry name" value="TRANSCRIPTION INITIATION FACTOR TFIID"/>
    <property type="match status" value="1"/>
</dbReference>
<dbReference type="PROSITE" id="PS00678">
    <property type="entry name" value="WD_REPEATS_1"/>
    <property type="match status" value="2"/>
</dbReference>
<dbReference type="Proteomes" id="UP001230908">
    <property type="component" value="Unassembled WGS sequence"/>
</dbReference>
<dbReference type="Gene3D" id="3.40.50.300">
    <property type="entry name" value="P-loop containing nucleotide triphosphate hydrolases"/>
    <property type="match status" value="1"/>
</dbReference>
<dbReference type="InterPro" id="IPR027417">
    <property type="entry name" value="P-loop_NTPase"/>
</dbReference>
<dbReference type="InterPro" id="IPR002182">
    <property type="entry name" value="NB-ARC"/>
</dbReference>
<evidence type="ECO:0000313" key="7">
    <source>
        <dbReference type="EMBL" id="MDQ7909439.1"/>
    </source>
</evidence>
<dbReference type="RefSeq" id="WP_308716700.1">
    <property type="nucleotide sequence ID" value="NZ_JAVHUY010000042.1"/>
</dbReference>
<dbReference type="InterPro" id="IPR011047">
    <property type="entry name" value="Quinoprotein_ADH-like_sf"/>
</dbReference>
<keyword evidence="8" id="KW-1185">Reference proteome</keyword>
<feature type="repeat" description="WD" evidence="3">
    <location>
        <begin position="1002"/>
        <end position="1043"/>
    </location>
</feature>
<dbReference type="InterPro" id="IPR020472">
    <property type="entry name" value="WD40_PAC1"/>
</dbReference>
<dbReference type="Pfam" id="PF00400">
    <property type="entry name" value="WD40"/>
    <property type="match status" value="13"/>
</dbReference>
<dbReference type="SUPFAM" id="SSF50998">
    <property type="entry name" value="Quinoprotein alcohol dehydrogenase-like"/>
    <property type="match status" value="1"/>
</dbReference>
<dbReference type="Gene3D" id="1.10.10.10">
    <property type="entry name" value="Winged helix-like DNA-binding domain superfamily/Winged helix DNA-binding domain"/>
    <property type="match status" value="1"/>
</dbReference>
<dbReference type="SUPFAM" id="SSF50978">
    <property type="entry name" value="WD40 repeat-like"/>
    <property type="match status" value="1"/>
</dbReference>
<feature type="repeat" description="WD" evidence="3">
    <location>
        <begin position="918"/>
        <end position="950"/>
    </location>
</feature>
<dbReference type="InterPro" id="IPR015943">
    <property type="entry name" value="WD40/YVTN_repeat-like_dom_sf"/>
</dbReference>
<dbReference type="PROSITE" id="PS50082">
    <property type="entry name" value="WD_REPEATS_2"/>
    <property type="match status" value="12"/>
</dbReference>
<feature type="transmembrane region" description="Helical" evidence="5">
    <location>
        <begin position="45"/>
        <end position="65"/>
    </location>
</feature>